<name>A0ABD2WPU8_9HYME</name>
<evidence type="ECO:0000313" key="2">
    <source>
        <dbReference type="Proteomes" id="UP001627154"/>
    </source>
</evidence>
<sequence length="66" mass="7528">MSHLGRAATPFGGSVSAYKHDTRSWRIFETRGSAPEQKRVWSGRTNKRTAIFIVLLDSFEEDTHSF</sequence>
<evidence type="ECO:0000313" key="1">
    <source>
        <dbReference type="EMBL" id="KAL3394774.1"/>
    </source>
</evidence>
<dbReference type="AlphaFoldDB" id="A0ABD2WPU8"/>
<organism evidence="1 2">
    <name type="scientific">Trichogramma kaykai</name>
    <dbReference type="NCBI Taxonomy" id="54128"/>
    <lineage>
        <taxon>Eukaryota</taxon>
        <taxon>Metazoa</taxon>
        <taxon>Ecdysozoa</taxon>
        <taxon>Arthropoda</taxon>
        <taxon>Hexapoda</taxon>
        <taxon>Insecta</taxon>
        <taxon>Pterygota</taxon>
        <taxon>Neoptera</taxon>
        <taxon>Endopterygota</taxon>
        <taxon>Hymenoptera</taxon>
        <taxon>Apocrita</taxon>
        <taxon>Proctotrupomorpha</taxon>
        <taxon>Chalcidoidea</taxon>
        <taxon>Trichogrammatidae</taxon>
        <taxon>Trichogramma</taxon>
    </lineage>
</organism>
<accession>A0ABD2WPU8</accession>
<proteinExistence type="predicted"/>
<gene>
    <name evidence="1" type="ORF">TKK_011055</name>
</gene>
<reference evidence="1 2" key="1">
    <citation type="journal article" date="2024" name="bioRxiv">
        <title>A reference genome for Trichogramma kaykai: A tiny desert-dwelling parasitoid wasp with competing sex-ratio distorters.</title>
        <authorList>
            <person name="Culotta J."/>
            <person name="Lindsey A.R."/>
        </authorList>
    </citation>
    <scope>NUCLEOTIDE SEQUENCE [LARGE SCALE GENOMIC DNA]</scope>
    <source>
        <strain evidence="1 2">KSX58</strain>
    </source>
</reference>
<dbReference type="Proteomes" id="UP001627154">
    <property type="component" value="Unassembled WGS sequence"/>
</dbReference>
<keyword evidence="2" id="KW-1185">Reference proteome</keyword>
<comment type="caution">
    <text evidence="1">The sequence shown here is derived from an EMBL/GenBank/DDBJ whole genome shotgun (WGS) entry which is preliminary data.</text>
</comment>
<dbReference type="EMBL" id="JBJJXI010000088">
    <property type="protein sequence ID" value="KAL3394774.1"/>
    <property type="molecule type" value="Genomic_DNA"/>
</dbReference>
<protein>
    <submittedName>
        <fullName evidence="1">Uncharacterized protein</fullName>
    </submittedName>
</protein>